<keyword evidence="1 2" id="KW-0238">DNA-binding</keyword>
<dbReference type="OrthoDB" id="6430772at2"/>
<dbReference type="Gene3D" id="1.10.357.10">
    <property type="entry name" value="Tetracycline Repressor, domain 2"/>
    <property type="match status" value="1"/>
</dbReference>
<feature type="DNA-binding region" description="H-T-H motif" evidence="2">
    <location>
        <begin position="26"/>
        <end position="45"/>
    </location>
</feature>
<dbReference type="SUPFAM" id="SSF46689">
    <property type="entry name" value="Homeodomain-like"/>
    <property type="match status" value="1"/>
</dbReference>
<dbReference type="AlphaFoldDB" id="A0A1M6B4J0"/>
<dbReference type="InterPro" id="IPR001647">
    <property type="entry name" value="HTH_TetR"/>
</dbReference>
<accession>A0A1M6B4J0</accession>
<dbReference type="STRING" id="1122184.SAMN02745176_00269"/>
<keyword evidence="6" id="KW-1185">Reference proteome</keyword>
<evidence type="ECO:0000313" key="6">
    <source>
        <dbReference type="Proteomes" id="UP000184442"/>
    </source>
</evidence>
<dbReference type="PROSITE" id="PS50977">
    <property type="entry name" value="HTH_TETR_2"/>
    <property type="match status" value="1"/>
</dbReference>
<evidence type="ECO:0000256" key="3">
    <source>
        <dbReference type="SAM" id="Phobius"/>
    </source>
</evidence>
<reference evidence="5 6" key="1">
    <citation type="submission" date="2016-11" db="EMBL/GenBank/DDBJ databases">
        <authorList>
            <person name="Jaros S."/>
            <person name="Januszkiewicz K."/>
            <person name="Wedrychowicz H."/>
        </authorList>
    </citation>
    <scope>NUCLEOTIDE SEQUENCE [LARGE SCALE GENOMIC DNA]</scope>
    <source>
        <strain evidence="5 6">DSM 19022</strain>
    </source>
</reference>
<gene>
    <name evidence="5" type="ORF">SAMN02745176_00269</name>
</gene>
<dbReference type="InterPro" id="IPR009057">
    <property type="entry name" value="Homeodomain-like_sf"/>
</dbReference>
<keyword evidence="3" id="KW-1133">Transmembrane helix</keyword>
<feature type="domain" description="HTH tetR-type" evidence="4">
    <location>
        <begin position="3"/>
        <end position="63"/>
    </location>
</feature>
<dbReference type="Pfam" id="PF00440">
    <property type="entry name" value="TetR_N"/>
    <property type="match status" value="1"/>
</dbReference>
<evidence type="ECO:0000259" key="4">
    <source>
        <dbReference type="PROSITE" id="PS50977"/>
    </source>
</evidence>
<name>A0A1M6B4J0_9FIRM</name>
<dbReference type="PRINTS" id="PR00455">
    <property type="entry name" value="HTHTETR"/>
</dbReference>
<protein>
    <submittedName>
        <fullName evidence="5">Transcriptional regulator, TetR family</fullName>
    </submittedName>
</protein>
<feature type="transmembrane region" description="Helical" evidence="3">
    <location>
        <begin position="126"/>
        <end position="149"/>
    </location>
</feature>
<dbReference type="Proteomes" id="UP000184442">
    <property type="component" value="Unassembled WGS sequence"/>
</dbReference>
<sequence length="169" mass="19427">MEVSLKEKILCAANKVIERKGLSCFTLEEVAKEAGISKGGLLYHYPSKDKLIQGLIQYYMEQFDKRFDSNRWLTSLIEENFSYDSIGSTCMTGLLAAVAMNQELLKPVKENRKELLDNVYKLKDPIMGMIICLACYGMAFSRLFCIDVFSKEDMRRIHDKLMDLSQELL</sequence>
<organism evidence="5 6">
    <name type="scientific">Lutispora thermophila DSM 19022</name>
    <dbReference type="NCBI Taxonomy" id="1122184"/>
    <lineage>
        <taxon>Bacteria</taxon>
        <taxon>Bacillati</taxon>
        <taxon>Bacillota</taxon>
        <taxon>Clostridia</taxon>
        <taxon>Lutisporales</taxon>
        <taxon>Lutisporaceae</taxon>
        <taxon>Lutispora</taxon>
    </lineage>
</organism>
<keyword evidence="3" id="KW-0812">Transmembrane</keyword>
<keyword evidence="3" id="KW-0472">Membrane</keyword>
<dbReference type="Pfam" id="PF17937">
    <property type="entry name" value="TetR_C_28"/>
    <property type="match status" value="1"/>
</dbReference>
<dbReference type="InterPro" id="IPR041479">
    <property type="entry name" value="TetR_CgmR_C"/>
</dbReference>
<dbReference type="EMBL" id="FQZS01000003">
    <property type="protein sequence ID" value="SHI43651.1"/>
    <property type="molecule type" value="Genomic_DNA"/>
</dbReference>
<evidence type="ECO:0000313" key="5">
    <source>
        <dbReference type="EMBL" id="SHI43651.1"/>
    </source>
</evidence>
<evidence type="ECO:0000256" key="2">
    <source>
        <dbReference type="PROSITE-ProRule" id="PRU00335"/>
    </source>
</evidence>
<dbReference type="GO" id="GO:0003677">
    <property type="term" value="F:DNA binding"/>
    <property type="evidence" value="ECO:0007669"/>
    <property type="project" value="UniProtKB-UniRule"/>
</dbReference>
<proteinExistence type="predicted"/>
<evidence type="ECO:0000256" key="1">
    <source>
        <dbReference type="ARBA" id="ARBA00023125"/>
    </source>
</evidence>